<dbReference type="STRING" id="504805.SAMN05421505_10380"/>
<keyword evidence="3" id="KW-1185">Reference proteome</keyword>
<dbReference type="Proteomes" id="UP000198923">
    <property type="component" value="Unassembled WGS sequence"/>
</dbReference>
<evidence type="ECO:0000313" key="2">
    <source>
        <dbReference type="EMBL" id="SDG29643.1"/>
    </source>
</evidence>
<sequence length="62" mass="6437">MGRMSARPAPGTVTLLAGYIGYPRASQAMETIHATMADDLARHAPPGSPTTAYTPAPEPENA</sequence>
<gene>
    <name evidence="2" type="ORF">SAMN05421505_10380</name>
</gene>
<dbReference type="EMBL" id="FNCN01000003">
    <property type="protein sequence ID" value="SDG29643.1"/>
    <property type="molecule type" value="Genomic_DNA"/>
</dbReference>
<feature type="region of interest" description="Disordered" evidence="1">
    <location>
        <begin position="37"/>
        <end position="62"/>
    </location>
</feature>
<evidence type="ECO:0000313" key="3">
    <source>
        <dbReference type="Proteomes" id="UP000198923"/>
    </source>
</evidence>
<name>A0A1G7T2W9_9ACTN</name>
<feature type="compositionally biased region" description="Low complexity" evidence="1">
    <location>
        <begin position="49"/>
        <end position="62"/>
    </location>
</feature>
<reference evidence="2 3" key="1">
    <citation type="submission" date="2016-10" db="EMBL/GenBank/DDBJ databases">
        <authorList>
            <person name="de Groot N.N."/>
        </authorList>
    </citation>
    <scope>NUCLEOTIDE SEQUENCE [LARGE SCALE GENOMIC DNA]</scope>
    <source>
        <strain evidence="2 3">CPCC 201354</strain>
    </source>
</reference>
<accession>A0A1G7T2W9</accession>
<organism evidence="2 3">
    <name type="scientific">Sinosporangium album</name>
    <dbReference type="NCBI Taxonomy" id="504805"/>
    <lineage>
        <taxon>Bacteria</taxon>
        <taxon>Bacillati</taxon>
        <taxon>Actinomycetota</taxon>
        <taxon>Actinomycetes</taxon>
        <taxon>Streptosporangiales</taxon>
        <taxon>Streptosporangiaceae</taxon>
        <taxon>Sinosporangium</taxon>
    </lineage>
</organism>
<evidence type="ECO:0000256" key="1">
    <source>
        <dbReference type="SAM" id="MobiDB-lite"/>
    </source>
</evidence>
<protein>
    <submittedName>
        <fullName evidence="2">Uncharacterized protein</fullName>
    </submittedName>
</protein>
<dbReference type="AlphaFoldDB" id="A0A1G7T2W9"/>
<proteinExistence type="predicted"/>